<evidence type="ECO:0000313" key="2">
    <source>
        <dbReference type="Proteomes" id="UP000009096"/>
    </source>
</evidence>
<keyword evidence="2" id="KW-1185">Reference proteome</keyword>
<organism evidence="1 2">
    <name type="scientific">Gibberella moniliformis (strain M3125 / FGSC 7600)</name>
    <name type="common">Maize ear and stalk rot fungus</name>
    <name type="synonym">Fusarium verticillioides</name>
    <dbReference type="NCBI Taxonomy" id="334819"/>
    <lineage>
        <taxon>Eukaryota</taxon>
        <taxon>Fungi</taxon>
        <taxon>Dikarya</taxon>
        <taxon>Ascomycota</taxon>
        <taxon>Pezizomycotina</taxon>
        <taxon>Sordariomycetes</taxon>
        <taxon>Hypocreomycetidae</taxon>
        <taxon>Hypocreales</taxon>
        <taxon>Nectriaceae</taxon>
        <taxon>Fusarium</taxon>
        <taxon>Fusarium fujikuroi species complex</taxon>
    </lineage>
</organism>
<evidence type="ECO:0000313" key="1">
    <source>
        <dbReference type="EMBL" id="EWG38568.1"/>
    </source>
</evidence>
<sequence>MLVLWTLKKCRKGETHTAIPISILDTTAITPSLKMNGFDPGSRRDDFIESHWRYVWIVFSSNYQPSDGINVGQTHGPLCRERSSVEASRVSSHEERTIIDPKVEHLRKTWVKGAGTVQSVVLGGANLIMSVSDAPCAIRDNTQLHCNTTCLLS</sequence>
<dbReference type="EMBL" id="DS022243">
    <property type="protein sequence ID" value="EWG38568.1"/>
    <property type="molecule type" value="Genomic_DNA"/>
</dbReference>
<dbReference type="RefSeq" id="XP_018744759.1">
    <property type="nucleotide sequence ID" value="XM_018903952.1"/>
</dbReference>
<proteinExistence type="predicted"/>
<reference evidence="1 2" key="1">
    <citation type="journal article" date="2010" name="Nature">
        <title>Comparative genomics reveals mobile pathogenicity chromosomes in Fusarium.</title>
        <authorList>
            <person name="Ma L.J."/>
            <person name="van der Does H.C."/>
            <person name="Borkovich K.A."/>
            <person name="Coleman J.J."/>
            <person name="Daboussi M.J."/>
            <person name="Di Pietro A."/>
            <person name="Dufresne M."/>
            <person name="Freitag M."/>
            <person name="Grabherr M."/>
            <person name="Henrissat B."/>
            <person name="Houterman P.M."/>
            <person name="Kang S."/>
            <person name="Shim W.B."/>
            <person name="Woloshuk C."/>
            <person name="Xie X."/>
            <person name="Xu J.R."/>
            <person name="Antoniw J."/>
            <person name="Baker S.E."/>
            <person name="Bluhm B.H."/>
            <person name="Breakspear A."/>
            <person name="Brown D.W."/>
            <person name="Butchko R.A."/>
            <person name="Chapman S."/>
            <person name="Coulson R."/>
            <person name="Coutinho P.M."/>
            <person name="Danchin E.G."/>
            <person name="Diener A."/>
            <person name="Gale L.R."/>
            <person name="Gardiner D.M."/>
            <person name="Goff S."/>
            <person name="Hammond-Kosack K.E."/>
            <person name="Hilburn K."/>
            <person name="Hua-Van A."/>
            <person name="Jonkers W."/>
            <person name="Kazan K."/>
            <person name="Kodira C.D."/>
            <person name="Koehrsen M."/>
            <person name="Kumar L."/>
            <person name="Lee Y.H."/>
            <person name="Li L."/>
            <person name="Manners J.M."/>
            <person name="Miranda-Saavedra D."/>
            <person name="Mukherjee M."/>
            <person name="Park G."/>
            <person name="Park J."/>
            <person name="Park S.Y."/>
            <person name="Proctor R.H."/>
            <person name="Regev A."/>
            <person name="Ruiz-Roldan M.C."/>
            <person name="Sain D."/>
            <person name="Sakthikumar S."/>
            <person name="Sykes S."/>
            <person name="Schwartz D.C."/>
            <person name="Turgeon B.G."/>
            <person name="Wapinski I."/>
            <person name="Yoder O."/>
            <person name="Young S."/>
            <person name="Zeng Q."/>
            <person name="Zhou S."/>
            <person name="Galagan J."/>
            <person name="Cuomo C.A."/>
            <person name="Kistler H.C."/>
            <person name="Rep M."/>
        </authorList>
    </citation>
    <scope>NUCLEOTIDE SEQUENCE [LARGE SCALE GENOMIC DNA]</scope>
    <source>
        <strain evidence="2">M3125 / FGSC 7600</strain>
    </source>
</reference>
<accession>W7LGM1</accession>
<name>W7LGM1_GIBM7</name>
<protein>
    <submittedName>
        <fullName evidence="1">Uncharacterized protein</fullName>
    </submittedName>
</protein>
<dbReference type="GeneID" id="30071794"/>
<dbReference type="Proteomes" id="UP000009096">
    <property type="component" value="Chromosome 6"/>
</dbReference>
<dbReference type="EMBL" id="CM000583">
    <property type="protein sequence ID" value="EWG38568.1"/>
    <property type="molecule type" value="Genomic_DNA"/>
</dbReference>
<dbReference type="VEuPathDB" id="FungiDB:FVEG_14918"/>
<gene>
    <name evidence="1" type="ORF">FVEG_14918</name>
</gene>
<dbReference type="KEGG" id="fvr:FVEG_14918"/>
<dbReference type="AlphaFoldDB" id="W7LGM1"/>